<protein>
    <submittedName>
        <fullName evidence="2">Uncharacterized protein</fullName>
    </submittedName>
</protein>
<evidence type="ECO:0000256" key="1">
    <source>
        <dbReference type="SAM" id="Phobius"/>
    </source>
</evidence>
<gene>
    <name evidence="2" type="ORF">EZS28_005963</name>
</gene>
<reference evidence="2 3" key="1">
    <citation type="submission" date="2019-03" db="EMBL/GenBank/DDBJ databases">
        <title>Single cell metagenomics reveals metabolic interactions within the superorganism composed of flagellate Streblomastix strix and complex community of Bacteroidetes bacteria on its surface.</title>
        <authorList>
            <person name="Treitli S.C."/>
            <person name="Kolisko M."/>
            <person name="Husnik F."/>
            <person name="Keeling P."/>
            <person name="Hampl V."/>
        </authorList>
    </citation>
    <scope>NUCLEOTIDE SEQUENCE [LARGE SCALE GENOMIC DNA]</scope>
    <source>
        <strain evidence="2">ST1C</strain>
    </source>
</reference>
<evidence type="ECO:0000313" key="3">
    <source>
        <dbReference type="Proteomes" id="UP000324800"/>
    </source>
</evidence>
<comment type="caution">
    <text evidence="2">The sequence shown here is derived from an EMBL/GenBank/DDBJ whole genome shotgun (WGS) entry which is preliminary data.</text>
</comment>
<accession>A0A5J4WUN7</accession>
<keyword evidence="1" id="KW-0812">Transmembrane</keyword>
<keyword evidence="1" id="KW-0472">Membrane</keyword>
<organism evidence="2 3">
    <name type="scientific">Streblomastix strix</name>
    <dbReference type="NCBI Taxonomy" id="222440"/>
    <lineage>
        <taxon>Eukaryota</taxon>
        <taxon>Metamonada</taxon>
        <taxon>Preaxostyla</taxon>
        <taxon>Oxymonadida</taxon>
        <taxon>Streblomastigidae</taxon>
        <taxon>Streblomastix</taxon>
    </lineage>
</organism>
<dbReference type="Proteomes" id="UP000324800">
    <property type="component" value="Unassembled WGS sequence"/>
</dbReference>
<feature type="transmembrane region" description="Helical" evidence="1">
    <location>
        <begin position="24"/>
        <end position="47"/>
    </location>
</feature>
<name>A0A5J4WUN7_9EUKA</name>
<dbReference type="AlphaFoldDB" id="A0A5J4WUN7"/>
<dbReference type="EMBL" id="SNRW01000940">
    <property type="protein sequence ID" value="KAA6398513.1"/>
    <property type="molecule type" value="Genomic_DNA"/>
</dbReference>
<evidence type="ECO:0000313" key="2">
    <source>
        <dbReference type="EMBL" id="KAA6398513.1"/>
    </source>
</evidence>
<proteinExistence type="predicted"/>
<keyword evidence="1" id="KW-1133">Transmembrane helix</keyword>
<feature type="transmembrane region" description="Helical" evidence="1">
    <location>
        <begin position="53"/>
        <end position="74"/>
    </location>
</feature>
<sequence>MEQNVAVQAGVDDPILKVTGKSRWWLLGILFLIFSVCSVGGFVIGIIYSDLWYFMLIFGELSFFSFVMAGMFIFDDKKAIVKYDPNNKILNVIMVKNFISRIFCKEKEITRTMQIKDITIQSVDEAPPQYPQIAKT</sequence>